<gene>
    <name evidence="15" type="ORF">B0W44_07315</name>
</gene>
<feature type="transmembrane region" description="Helical" evidence="14">
    <location>
        <begin position="16"/>
        <end position="37"/>
    </location>
</feature>
<evidence type="ECO:0000256" key="3">
    <source>
        <dbReference type="ARBA" id="ARBA00022448"/>
    </source>
</evidence>
<feature type="transmembrane region" description="Helical" evidence="14">
    <location>
        <begin position="58"/>
        <end position="83"/>
    </location>
</feature>
<dbReference type="GO" id="GO:0005886">
    <property type="term" value="C:plasma membrane"/>
    <property type="evidence" value="ECO:0007669"/>
    <property type="project" value="UniProtKB-SubCell"/>
</dbReference>
<evidence type="ECO:0000313" key="15">
    <source>
        <dbReference type="EMBL" id="AQS55617.1"/>
    </source>
</evidence>
<evidence type="ECO:0000256" key="1">
    <source>
        <dbReference type="ARBA" id="ARBA00004651"/>
    </source>
</evidence>
<dbReference type="PANTHER" id="PTHR48086:SF3">
    <property type="entry name" value="SODIUM_PROLINE SYMPORTER"/>
    <property type="match status" value="1"/>
</dbReference>
<comment type="similarity">
    <text evidence="2 13">Belongs to the sodium:solute symporter (SSF) (TC 2.A.21) family.</text>
</comment>
<keyword evidence="16" id="KW-1185">Reference proteome</keyword>
<evidence type="ECO:0000313" key="16">
    <source>
        <dbReference type="Proteomes" id="UP000188603"/>
    </source>
</evidence>
<evidence type="ECO:0000256" key="9">
    <source>
        <dbReference type="ARBA" id="ARBA00023065"/>
    </source>
</evidence>
<comment type="subcellular location">
    <subcellularLocation>
        <location evidence="1">Cell membrane</location>
        <topology evidence="1">Multi-pass membrane protein</topology>
    </subcellularLocation>
</comment>
<keyword evidence="8" id="KW-0915">Sodium</keyword>
<dbReference type="Proteomes" id="UP000188603">
    <property type="component" value="Chromosome"/>
</dbReference>
<evidence type="ECO:0000256" key="8">
    <source>
        <dbReference type="ARBA" id="ARBA00023053"/>
    </source>
</evidence>
<dbReference type="Pfam" id="PF00474">
    <property type="entry name" value="SSF"/>
    <property type="match status" value="1"/>
</dbReference>
<evidence type="ECO:0000256" key="12">
    <source>
        <dbReference type="ARBA" id="ARBA00033708"/>
    </source>
</evidence>
<dbReference type="GO" id="GO:0015293">
    <property type="term" value="F:symporter activity"/>
    <property type="evidence" value="ECO:0007669"/>
    <property type="project" value="UniProtKB-KW"/>
</dbReference>
<keyword evidence="9" id="KW-0406">Ion transport</keyword>
<feature type="transmembrane region" description="Helical" evidence="14">
    <location>
        <begin position="135"/>
        <end position="152"/>
    </location>
</feature>
<keyword evidence="11" id="KW-0739">Sodium transport</keyword>
<feature type="transmembrane region" description="Helical" evidence="14">
    <location>
        <begin position="204"/>
        <end position="223"/>
    </location>
</feature>
<dbReference type="CDD" id="cd10322">
    <property type="entry name" value="SLC5sbd"/>
    <property type="match status" value="1"/>
</dbReference>
<dbReference type="GO" id="GO:0006814">
    <property type="term" value="P:sodium ion transport"/>
    <property type="evidence" value="ECO:0007669"/>
    <property type="project" value="UniProtKB-KW"/>
</dbReference>
<feature type="transmembrane region" description="Helical" evidence="14">
    <location>
        <begin position="322"/>
        <end position="349"/>
    </location>
</feature>
<feature type="transmembrane region" description="Helical" evidence="14">
    <location>
        <begin position="380"/>
        <end position="400"/>
    </location>
</feature>
<feature type="transmembrane region" description="Helical" evidence="14">
    <location>
        <begin position="288"/>
        <end position="310"/>
    </location>
</feature>
<proteinExistence type="inferred from homology"/>
<dbReference type="PROSITE" id="PS50283">
    <property type="entry name" value="NA_SOLUT_SYMP_3"/>
    <property type="match status" value="1"/>
</dbReference>
<feature type="transmembrane region" description="Helical" evidence="14">
    <location>
        <begin position="406"/>
        <end position="426"/>
    </location>
</feature>
<accession>A0A1U9K6C8</accession>
<protein>
    <submittedName>
        <fullName evidence="15">Sodium:solute symporter</fullName>
    </submittedName>
</protein>
<evidence type="ECO:0000256" key="11">
    <source>
        <dbReference type="ARBA" id="ARBA00023201"/>
    </source>
</evidence>
<dbReference type="Gene3D" id="1.20.1730.10">
    <property type="entry name" value="Sodium/glucose cotransporter"/>
    <property type="match status" value="1"/>
</dbReference>
<keyword evidence="4" id="KW-1003">Cell membrane</keyword>
<dbReference type="InterPro" id="IPR001734">
    <property type="entry name" value="Na/solute_symporter"/>
</dbReference>
<evidence type="ECO:0000256" key="6">
    <source>
        <dbReference type="ARBA" id="ARBA00022847"/>
    </source>
</evidence>
<dbReference type="PANTHER" id="PTHR48086">
    <property type="entry name" value="SODIUM/PROLINE SYMPORTER-RELATED"/>
    <property type="match status" value="1"/>
</dbReference>
<keyword evidence="7 14" id="KW-1133">Transmembrane helix</keyword>
<dbReference type="KEGG" id="ntr:B0W44_07315"/>
<dbReference type="STRING" id="1471761.B0W44_07315"/>
<evidence type="ECO:0000256" key="4">
    <source>
        <dbReference type="ARBA" id="ARBA00022475"/>
    </source>
</evidence>
<name>A0A1U9K6C8_9BACL</name>
<dbReference type="InterPro" id="IPR050277">
    <property type="entry name" value="Sodium:Solute_Symporter"/>
</dbReference>
<evidence type="ECO:0000256" key="13">
    <source>
        <dbReference type="RuleBase" id="RU362091"/>
    </source>
</evidence>
<sequence>MSWIQIKGGNRSVQDWQIALVLMVAYLVIALLIGILAGKGKGHVTLDEFTVGGRNLGLLVTWFLMGGAIFSAFAFLGAPGWAYSRGAPALYVLAYTAFAILPWYVVGPKIGRIGRRRELYSLVGFLQGRYPMKTLAVLVGLIVFFASIQYLATQMKGMAIIFNIMTEGRVPFWLGALLAYAIVVIYVATGGLRAAAWSDVFQGLLMIVISWTVGFAVVIQLYGSTTEMFTRIAQTNPGFLEIGTEGSTMSPMAYTTLILVSAIGFLMWPHLFSRSYSSNALTVKRTVIAYPVFALFVVPLLLVGFAGVGLVEQGQLGEPDQILPYLITTVLQIPGWLYGLVGAAALAAAMSSADVITHSASLEFTDGVIKNLWTNLSDKTVLLVIRTAVVVIGALAYLVAVFGGQGLIALLAGAYGSIVQFAPGVYSAMYWKRGTPAGVVAGLAAGFAVNFYYQIVNPVTPLDIHAGILGLAVNVLVFVVVSYVTKPQSEDIVKDYVETNGTAS</sequence>
<feature type="transmembrane region" description="Helical" evidence="14">
    <location>
        <begin position="462"/>
        <end position="484"/>
    </location>
</feature>
<comment type="catalytic activity">
    <reaction evidence="12">
        <text>L-proline(in) + Na(+)(in) = L-proline(out) + Na(+)(out)</text>
        <dbReference type="Rhea" id="RHEA:28967"/>
        <dbReference type="ChEBI" id="CHEBI:29101"/>
        <dbReference type="ChEBI" id="CHEBI:60039"/>
    </reaction>
</comment>
<keyword evidence="5 14" id="KW-0812">Transmembrane</keyword>
<dbReference type="AlphaFoldDB" id="A0A1U9K6C8"/>
<feature type="transmembrane region" description="Helical" evidence="14">
    <location>
        <begin position="438"/>
        <end position="456"/>
    </location>
</feature>
<feature type="transmembrane region" description="Helical" evidence="14">
    <location>
        <begin position="89"/>
        <end position="107"/>
    </location>
</feature>
<evidence type="ECO:0000256" key="10">
    <source>
        <dbReference type="ARBA" id="ARBA00023136"/>
    </source>
</evidence>
<evidence type="ECO:0000256" key="2">
    <source>
        <dbReference type="ARBA" id="ARBA00006434"/>
    </source>
</evidence>
<keyword evidence="10 14" id="KW-0472">Membrane</keyword>
<evidence type="ECO:0000256" key="5">
    <source>
        <dbReference type="ARBA" id="ARBA00022692"/>
    </source>
</evidence>
<evidence type="ECO:0000256" key="7">
    <source>
        <dbReference type="ARBA" id="ARBA00022989"/>
    </source>
</evidence>
<keyword evidence="3" id="KW-0813">Transport</keyword>
<evidence type="ECO:0000256" key="14">
    <source>
        <dbReference type="SAM" id="Phobius"/>
    </source>
</evidence>
<feature type="transmembrane region" description="Helical" evidence="14">
    <location>
        <begin position="172"/>
        <end position="192"/>
    </location>
</feature>
<reference evidence="15 16" key="1">
    <citation type="journal article" date="2015" name="Int. J. Syst. Evol. Microbiol.">
        <title>Novibacillus thermophilus gen. nov., sp. nov., a Gram-staining-negative and moderately thermophilic member of the family Thermoactinomycetaceae.</title>
        <authorList>
            <person name="Yang G."/>
            <person name="Chen J."/>
            <person name="Zhou S."/>
        </authorList>
    </citation>
    <scope>NUCLEOTIDE SEQUENCE [LARGE SCALE GENOMIC DNA]</scope>
    <source>
        <strain evidence="15 16">SG-1</strain>
    </source>
</reference>
<dbReference type="InterPro" id="IPR038377">
    <property type="entry name" value="Na/Glc_symporter_sf"/>
</dbReference>
<dbReference type="EMBL" id="CP019699">
    <property type="protein sequence ID" value="AQS55617.1"/>
    <property type="molecule type" value="Genomic_DNA"/>
</dbReference>
<keyword evidence="6" id="KW-0769">Symport</keyword>
<feature type="transmembrane region" description="Helical" evidence="14">
    <location>
        <begin position="251"/>
        <end position="268"/>
    </location>
</feature>
<organism evidence="15 16">
    <name type="scientific">Novibacillus thermophilus</name>
    <dbReference type="NCBI Taxonomy" id="1471761"/>
    <lineage>
        <taxon>Bacteria</taxon>
        <taxon>Bacillati</taxon>
        <taxon>Bacillota</taxon>
        <taxon>Bacilli</taxon>
        <taxon>Bacillales</taxon>
        <taxon>Thermoactinomycetaceae</taxon>
        <taxon>Novibacillus</taxon>
    </lineage>
</organism>